<organism evidence="2 3">
    <name type="scientific">Spirosoma utsteinense</name>
    <dbReference type="NCBI Taxonomy" id="2585773"/>
    <lineage>
        <taxon>Bacteria</taxon>
        <taxon>Pseudomonadati</taxon>
        <taxon>Bacteroidota</taxon>
        <taxon>Cytophagia</taxon>
        <taxon>Cytophagales</taxon>
        <taxon>Cytophagaceae</taxon>
        <taxon>Spirosoma</taxon>
    </lineage>
</organism>
<reference evidence="2 3" key="1">
    <citation type="submission" date="2019-06" db="EMBL/GenBank/DDBJ databases">
        <title>Spirosoma utsteinense sp. nov. isolated from Antarctic ice-free soils.</title>
        <authorList>
            <person name="Tahon G."/>
        </authorList>
    </citation>
    <scope>NUCLEOTIDE SEQUENCE [LARGE SCALE GENOMIC DNA]</scope>
    <source>
        <strain evidence="2 3">LMG 31447</strain>
    </source>
</reference>
<feature type="transmembrane region" description="Helical" evidence="1">
    <location>
        <begin position="61"/>
        <end position="84"/>
    </location>
</feature>
<keyword evidence="1" id="KW-0472">Membrane</keyword>
<keyword evidence="1" id="KW-1133">Transmembrane helix</keyword>
<name>A0ABR6W3R2_9BACT</name>
<feature type="transmembrane region" description="Helical" evidence="1">
    <location>
        <begin position="27"/>
        <end position="49"/>
    </location>
</feature>
<protein>
    <submittedName>
        <fullName evidence="2">Membrane protein</fullName>
    </submittedName>
</protein>
<dbReference type="PANTHER" id="PTHR36974">
    <property type="entry name" value="MEMBRANE PROTEIN-RELATED"/>
    <property type="match status" value="1"/>
</dbReference>
<dbReference type="EMBL" id="VFIA01000004">
    <property type="protein sequence ID" value="MBC3790375.1"/>
    <property type="molecule type" value="Genomic_DNA"/>
</dbReference>
<keyword evidence="3" id="KW-1185">Reference proteome</keyword>
<comment type="caution">
    <text evidence="2">The sequence shown here is derived from an EMBL/GenBank/DDBJ whole genome shotgun (WGS) entry which is preliminary data.</text>
</comment>
<dbReference type="RefSeq" id="WP_186736213.1">
    <property type="nucleotide sequence ID" value="NZ_VFIA01000004.1"/>
</dbReference>
<proteinExistence type="predicted"/>
<keyword evidence="1" id="KW-0812">Transmembrane</keyword>
<dbReference type="PANTHER" id="PTHR36974:SF1">
    <property type="entry name" value="DOXX FAMILY MEMBRANE PROTEIN"/>
    <property type="match status" value="1"/>
</dbReference>
<sequence length="148" mass="16266">MKPLLVLIAAFVVSILGLYLVTDQWNMILAGNMAMSAMLLFTAMGHFVFTKGMTMMLPDVIPFRTGLVYLTGVLEVAAAIGLLVTSSRETTAILLILFFVLLLPANIYAALKGIDYQKGTHEGPGLSYLWFRVPLQLLFIGWTGYFGL</sequence>
<feature type="transmembrane region" description="Helical" evidence="1">
    <location>
        <begin position="90"/>
        <end position="109"/>
    </location>
</feature>
<dbReference type="Proteomes" id="UP000700732">
    <property type="component" value="Unassembled WGS sequence"/>
</dbReference>
<evidence type="ECO:0000313" key="3">
    <source>
        <dbReference type="Proteomes" id="UP000700732"/>
    </source>
</evidence>
<gene>
    <name evidence="2" type="ORF">FH603_864</name>
</gene>
<feature type="transmembrane region" description="Helical" evidence="1">
    <location>
        <begin position="129"/>
        <end position="147"/>
    </location>
</feature>
<accession>A0ABR6W3R2</accession>
<evidence type="ECO:0000256" key="1">
    <source>
        <dbReference type="SAM" id="Phobius"/>
    </source>
</evidence>
<evidence type="ECO:0000313" key="2">
    <source>
        <dbReference type="EMBL" id="MBC3790375.1"/>
    </source>
</evidence>